<dbReference type="PANTHER" id="PTHR10773">
    <property type="entry name" value="DNA-DIRECTED RNA POLYMERASES I, II, AND III SUBUNIT RPABC2"/>
    <property type="match status" value="1"/>
</dbReference>
<feature type="compositionally biased region" description="Polar residues" evidence="1">
    <location>
        <begin position="126"/>
        <end position="142"/>
    </location>
</feature>
<reference evidence="2 3" key="1">
    <citation type="submission" date="2019-08" db="EMBL/GenBank/DDBJ databases">
        <title>The genome of the soybean aphid Biotype 1, its phylome, world population structure and adaptation to the North American continent.</title>
        <authorList>
            <person name="Giordano R."/>
            <person name="Donthu R.K."/>
            <person name="Hernandez A.G."/>
            <person name="Wright C.L."/>
            <person name="Zimin A.V."/>
        </authorList>
    </citation>
    <scope>NUCLEOTIDE SEQUENCE [LARGE SCALE GENOMIC DNA]</scope>
    <source>
        <tissue evidence="2">Whole aphids</tissue>
    </source>
</reference>
<organism evidence="2 3">
    <name type="scientific">Aphis glycines</name>
    <name type="common">Soybean aphid</name>
    <dbReference type="NCBI Taxonomy" id="307491"/>
    <lineage>
        <taxon>Eukaryota</taxon>
        <taxon>Metazoa</taxon>
        <taxon>Ecdysozoa</taxon>
        <taxon>Arthropoda</taxon>
        <taxon>Hexapoda</taxon>
        <taxon>Insecta</taxon>
        <taxon>Pterygota</taxon>
        <taxon>Neoptera</taxon>
        <taxon>Paraneoptera</taxon>
        <taxon>Hemiptera</taxon>
        <taxon>Sternorrhyncha</taxon>
        <taxon>Aphidomorpha</taxon>
        <taxon>Aphidoidea</taxon>
        <taxon>Aphididae</taxon>
        <taxon>Aphidini</taxon>
        <taxon>Aphis</taxon>
        <taxon>Aphis</taxon>
    </lineage>
</organism>
<evidence type="ECO:0000313" key="2">
    <source>
        <dbReference type="EMBL" id="KAE9522179.1"/>
    </source>
</evidence>
<dbReference type="AlphaFoldDB" id="A0A6G0SV35"/>
<dbReference type="EMBL" id="VYZN01001597">
    <property type="protein sequence ID" value="KAE9522179.1"/>
    <property type="molecule type" value="Genomic_DNA"/>
</dbReference>
<keyword evidence="3" id="KW-1185">Reference proteome</keyword>
<name>A0A6G0SV35_APHGL</name>
<dbReference type="OrthoDB" id="6599971at2759"/>
<sequence>MFSKLVMTINEASTVLISKLFRDFIHVLFINENTRSTAAFEPGQYAVPKHIIGTPGRHTQNRYCPGRTGTYGNPIVNMALQFIRLILNREQAIFNDEPNCTPQVMCEVLTEDLNIQFTDSEDEYSSKSYVPSESNDTSSESEIQADEVQSETNDGKNKGRKRLKNETKWKRNIKKSLRNSDGRITRALVGKLEGTIPPKNRRGRGNAVNKVPIDKISEVREFIKKFPTSASHYSRNDNMNKNYLSPNLNISIMYNLYKQEYSELVSMFTFRKTFNRDFNLSFHPHISDSCKRCDMYKNQIKVAPENKKIQLNSEHELHLRKAESARNGMSNDVELCKTDPNKVTVIAFDLMKTLFTPSLSVGIAYYKRQLSTYNLEQLIMYSDQCGGQNRNIKMALICNFVVGSNGYLPSEIHHKFLVSGHSYLACDRDFGVIEKEKRYHPEIYMRQEDFKSTVLLEKDITNRKINADGEKVEWMKLQ</sequence>
<comment type="caution">
    <text evidence="2">The sequence shown here is derived from an EMBL/GenBank/DDBJ whole genome shotgun (WGS) entry which is preliminary data.</text>
</comment>
<gene>
    <name evidence="2" type="ORF">AGLY_017439</name>
</gene>
<dbReference type="PANTHER" id="PTHR10773:SF19">
    <property type="match status" value="1"/>
</dbReference>
<evidence type="ECO:0000256" key="1">
    <source>
        <dbReference type="SAM" id="MobiDB-lite"/>
    </source>
</evidence>
<protein>
    <submittedName>
        <fullName evidence="2">Uncharacterized protein</fullName>
    </submittedName>
</protein>
<evidence type="ECO:0000313" key="3">
    <source>
        <dbReference type="Proteomes" id="UP000475862"/>
    </source>
</evidence>
<dbReference type="Proteomes" id="UP000475862">
    <property type="component" value="Unassembled WGS sequence"/>
</dbReference>
<proteinExistence type="predicted"/>
<feature type="region of interest" description="Disordered" evidence="1">
    <location>
        <begin position="120"/>
        <end position="171"/>
    </location>
</feature>
<accession>A0A6G0SV35</accession>